<evidence type="ECO:0000256" key="1">
    <source>
        <dbReference type="SAM" id="SignalP"/>
    </source>
</evidence>
<gene>
    <name evidence="4" type="ORF">SAMN04487900_12325</name>
    <name evidence="3" type="ORF">SAMN04487901_101172</name>
</gene>
<dbReference type="PANTHER" id="PTHR11575:SF24">
    <property type="entry name" value="5'-NUCLEOTIDASE"/>
    <property type="match status" value="1"/>
</dbReference>
<evidence type="ECO:0000313" key="6">
    <source>
        <dbReference type="Proteomes" id="UP000199134"/>
    </source>
</evidence>
<dbReference type="GO" id="GO:0009166">
    <property type="term" value="P:nucleotide catabolic process"/>
    <property type="evidence" value="ECO:0007669"/>
    <property type="project" value="InterPro"/>
</dbReference>
<dbReference type="STRING" id="645274.SAMN04487901_101172"/>
<feature type="domain" description="5'-Nucleotidase C-terminal" evidence="2">
    <location>
        <begin position="76"/>
        <end position="209"/>
    </location>
</feature>
<evidence type="ECO:0000313" key="3">
    <source>
        <dbReference type="EMBL" id="SDG16997.1"/>
    </source>
</evidence>
<feature type="chain" id="PRO_5041164611" evidence="1">
    <location>
        <begin position="21"/>
        <end position="253"/>
    </location>
</feature>
<evidence type="ECO:0000313" key="5">
    <source>
        <dbReference type="Proteomes" id="UP000198779"/>
    </source>
</evidence>
<dbReference type="GO" id="GO:0008253">
    <property type="term" value="F:5'-nucleotidase activity"/>
    <property type="evidence" value="ECO:0007669"/>
    <property type="project" value="TreeGrafter"/>
</dbReference>
<dbReference type="PROSITE" id="PS51257">
    <property type="entry name" value="PROKAR_LIPOPROTEIN"/>
    <property type="match status" value="1"/>
</dbReference>
<dbReference type="Gene3D" id="3.90.780.10">
    <property type="entry name" value="5'-Nucleotidase, C-terminal domain"/>
    <property type="match status" value="1"/>
</dbReference>
<evidence type="ECO:0000313" key="4">
    <source>
        <dbReference type="EMBL" id="SDO50827.1"/>
    </source>
</evidence>
<dbReference type="GO" id="GO:0030288">
    <property type="term" value="C:outer membrane-bounded periplasmic space"/>
    <property type="evidence" value="ECO:0007669"/>
    <property type="project" value="TreeGrafter"/>
</dbReference>
<evidence type="ECO:0000259" key="2">
    <source>
        <dbReference type="Pfam" id="PF02872"/>
    </source>
</evidence>
<keyword evidence="1" id="KW-0732">Signal</keyword>
<dbReference type="InterPro" id="IPR036907">
    <property type="entry name" value="5'-Nucleotdase_C_sf"/>
</dbReference>
<dbReference type="AlphaFoldDB" id="A0A1H0K4P6"/>
<dbReference type="Proteomes" id="UP000198779">
    <property type="component" value="Unassembled WGS sequence"/>
</dbReference>
<accession>A0A1H0K4P6</accession>
<dbReference type="SUPFAM" id="SSF55816">
    <property type="entry name" value="5'-nucleotidase (syn. UDP-sugar hydrolase), C-terminal domain"/>
    <property type="match status" value="1"/>
</dbReference>
<sequence>MRKFLLFFVIVTTMLFSACASHYQVTGVSLTRILVDTVYDAHPDETAVAFLAPYKHQVDSVMGPVVGIAACDMAANRPEGNLSNLLPDIFVYMAKYYQETPDFSVYNMGGIRAALTKGEVTYGDVLDVAPFENKICFLTLTGEKVMELFSQIAKRGGEGVSRGVQLVITREGELVSARLHGKEIDPQADYRIATIDYLIQGNDGMPALASGFNLNTPKDKKNNARFIIRDYFHEMLMKGETVDAKVEGRIVVR</sequence>
<protein>
    <submittedName>
        <fullName evidence="4">5'-nucleotidase, C-terminal domain</fullName>
    </submittedName>
</protein>
<dbReference type="Pfam" id="PF02872">
    <property type="entry name" value="5_nucleotid_C"/>
    <property type="match status" value="1"/>
</dbReference>
<reference evidence="3 6" key="1">
    <citation type="submission" date="2016-10" db="EMBL/GenBank/DDBJ databases">
        <authorList>
            <person name="de Groot N.N."/>
        </authorList>
    </citation>
    <scope>NUCLEOTIDE SEQUENCE [LARGE SCALE GENOMIC DNA]</scope>
    <source>
        <strain evidence="6">BP1-145</strain>
        <strain evidence="3">BP1-148</strain>
    </source>
</reference>
<dbReference type="OrthoDB" id="4762412at2"/>
<organism evidence="4 6">
    <name type="scientific">Prevotella communis</name>
    <dbReference type="NCBI Taxonomy" id="2913614"/>
    <lineage>
        <taxon>Bacteria</taxon>
        <taxon>Pseudomonadati</taxon>
        <taxon>Bacteroidota</taxon>
        <taxon>Bacteroidia</taxon>
        <taxon>Bacteroidales</taxon>
        <taxon>Prevotellaceae</taxon>
        <taxon>Prevotella</taxon>
    </lineage>
</organism>
<dbReference type="EMBL" id="FNCQ01000001">
    <property type="protein sequence ID" value="SDG16997.1"/>
    <property type="molecule type" value="Genomic_DNA"/>
</dbReference>
<name>A0A1H0K4P6_9BACT</name>
<dbReference type="PANTHER" id="PTHR11575">
    <property type="entry name" value="5'-NUCLEOTIDASE-RELATED"/>
    <property type="match status" value="1"/>
</dbReference>
<proteinExistence type="predicted"/>
<dbReference type="Proteomes" id="UP000199134">
    <property type="component" value="Unassembled WGS sequence"/>
</dbReference>
<reference evidence="4 5" key="2">
    <citation type="submission" date="2016-10" db="EMBL/GenBank/DDBJ databases">
        <authorList>
            <person name="Varghese N."/>
            <person name="Submissions S."/>
        </authorList>
    </citation>
    <scope>NUCLEOTIDE SEQUENCE</scope>
    <source>
        <strain evidence="4">BP1-145</strain>
        <strain evidence="5">BP1-148</strain>
    </source>
</reference>
<dbReference type="InterPro" id="IPR008334">
    <property type="entry name" value="5'-Nucleotdase_C"/>
</dbReference>
<dbReference type="GO" id="GO:0008768">
    <property type="term" value="F:UDP-sugar diphosphatase activity"/>
    <property type="evidence" value="ECO:0007669"/>
    <property type="project" value="TreeGrafter"/>
</dbReference>
<feature type="signal peptide" evidence="1">
    <location>
        <begin position="1"/>
        <end position="20"/>
    </location>
</feature>
<keyword evidence="5" id="KW-1185">Reference proteome</keyword>
<accession>A0A1G7S1U6</accession>
<dbReference type="RefSeq" id="WP_091813696.1">
    <property type="nucleotide sequence ID" value="NZ_CP091794.1"/>
</dbReference>
<dbReference type="PRINTS" id="PR01607">
    <property type="entry name" value="APYRASEFAMLY"/>
</dbReference>
<dbReference type="EMBL" id="FNIW01000023">
    <property type="protein sequence ID" value="SDO50827.1"/>
    <property type="molecule type" value="Genomic_DNA"/>
</dbReference>
<dbReference type="InterPro" id="IPR006179">
    <property type="entry name" value="5_nucleotidase/apyrase"/>
</dbReference>